<organism evidence="3 4">
    <name type="scientific">Variovorax boronicumulans</name>
    <dbReference type="NCBI Taxonomy" id="436515"/>
    <lineage>
        <taxon>Bacteria</taxon>
        <taxon>Pseudomonadati</taxon>
        <taxon>Pseudomonadota</taxon>
        <taxon>Betaproteobacteria</taxon>
        <taxon>Burkholderiales</taxon>
        <taxon>Comamonadaceae</taxon>
        <taxon>Variovorax</taxon>
    </lineage>
</organism>
<accession>A0A250DNU6</accession>
<proteinExistence type="predicted"/>
<reference evidence="3 4" key="1">
    <citation type="submission" date="2017-09" db="EMBL/GenBank/DDBJ databases">
        <title>The diverse metabolic capabilities of V. boronicumulans make it an excellent choice for continued studies on novel biodegradation.</title>
        <authorList>
            <person name="Sun S."/>
        </authorList>
    </citation>
    <scope>NUCLEOTIDE SEQUENCE [LARGE SCALE GENOMIC DNA]</scope>
    <source>
        <strain evidence="3 4">J1</strain>
    </source>
</reference>
<dbReference type="PROSITE" id="PS51257">
    <property type="entry name" value="PROKAR_LIPOPROTEIN"/>
    <property type="match status" value="1"/>
</dbReference>
<feature type="compositionally biased region" description="Low complexity" evidence="1">
    <location>
        <begin position="530"/>
        <end position="539"/>
    </location>
</feature>
<evidence type="ECO:0000313" key="3">
    <source>
        <dbReference type="EMBL" id="ATA55613.1"/>
    </source>
</evidence>
<feature type="chain" id="PRO_5012490464" description="Exo-alpha-sialidase" evidence="2">
    <location>
        <begin position="29"/>
        <end position="545"/>
    </location>
</feature>
<keyword evidence="2" id="KW-0732">Signal</keyword>
<dbReference type="InterPro" id="IPR015943">
    <property type="entry name" value="WD40/YVTN_repeat-like_dom_sf"/>
</dbReference>
<evidence type="ECO:0000256" key="2">
    <source>
        <dbReference type="SAM" id="SignalP"/>
    </source>
</evidence>
<sequence length="545" mass="58607">MRAHVIGRWLAVASLVLLTGCATSIATRAPDGRLDVRLPSEGTDGYVLLKVVSTRPISLLNPKWQQITLISTQGVRHEVPDLTPMAVGVFGGSSVPTESLHFGRLPPGEYEFASAGSIGPGPGLLLALITSDHASLDKQVPRFKVEVGRLANLGTVVFSPSTGDKEPAQIVLLGGARGTAESMRALLDDSRNAPTLQPGGGWLQMPADEAQAIARARGLVSMLSPIGSQSGARMVAGSHLGEIVERVAPGRWTSEPLDTLARVSFVSCWKDATCVAGSEFGRYAVKRRGGSWEARRLSSEHGQVATIQDLSEGRALLVVTDRLKGARILVQDQLGNDEAAPKELSAGIQDVDEARLPALLLDHPDALLMARNVPGFRRETLITRVDKQSLQVTTNRERFWVSHWQVLPDGEIAVTRMNGMTTYFTSSTDGGKTWVSTERTVPIGTYWRDQTRALGIQPTPGFSTVSNQVTQTTDGGKTWTPLGQPFRSADFAARIVYADDQEILAEDGKRVFSSLDAGRTWTPRFPREGANPAPVAAAPHPQPGL</sequence>
<dbReference type="EMBL" id="CP023284">
    <property type="protein sequence ID" value="ATA55613.1"/>
    <property type="molecule type" value="Genomic_DNA"/>
</dbReference>
<feature type="region of interest" description="Disordered" evidence="1">
    <location>
        <begin position="523"/>
        <end position="545"/>
    </location>
</feature>
<dbReference type="KEGG" id="vbo:CKY39_22070"/>
<dbReference type="Gene3D" id="2.130.10.10">
    <property type="entry name" value="YVTN repeat-like/Quinoprotein amine dehydrogenase"/>
    <property type="match status" value="1"/>
</dbReference>
<dbReference type="CDD" id="cd15482">
    <property type="entry name" value="Sialidase_non-viral"/>
    <property type="match status" value="1"/>
</dbReference>
<evidence type="ECO:0000313" key="4">
    <source>
        <dbReference type="Proteomes" id="UP000217154"/>
    </source>
</evidence>
<dbReference type="Proteomes" id="UP000217154">
    <property type="component" value="Chromosome"/>
</dbReference>
<dbReference type="AlphaFoldDB" id="A0A250DNU6"/>
<dbReference type="SUPFAM" id="SSF110296">
    <property type="entry name" value="Oligoxyloglucan reducing end-specific cellobiohydrolase"/>
    <property type="match status" value="1"/>
</dbReference>
<feature type="signal peptide" evidence="2">
    <location>
        <begin position="1"/>
        <end position="28"/>
    </location>
</feature>
<evidence type="ECO:0000256" key="1">
    <source>
        <dbReference type="SAM" id="MobiDB-lite"/>
    </source>
</evidence>
<name>A0A250DNU6_9BURK</name>
<evidence type="ECO:0008006" key="5">
    <source>
        <dbReference type="Google" id="ProtNLM"/>
    </source>
</evidence>
<protein>
    <recommendedName>
        <fullName evidence="5">Exo-alpha-sialidase</fullName>
    </recommendedName>
</protein>
<gene>
    <name evidence="3" type="ORF">CKY39_22070</name>
</gene>